<dbReference type="EMBL" id="VUJU01005628">
    <property type="protein sequence ID" value="KAF0750712.1"/>
    <property type="molecule type" value="Genomic_DNA"/>
</dbReference>
<keyword evidence="3" id="KW-1185">Reference proteome</keyword>
<accession>A0A6G0Y804</accession>
<dbReference type="OrthoDB" id="6629236at2759"/>
<protein>
    <recommendedName>
        <fullName evidence="4">Reverse transcriptase domain-containing protein</fullName>
    </recommendedName>
</protein>
<evidence type="ECO:0000313" key="3">
    <source>
        <dbReference type="Proteomes" id="UP000478052"/>
    </source>
</evidence>
<gene>
    <name evidence="2" type="ORF">FWK35_00014980</name>
</gene>
<feature type="compositionally biased region" description="Polar residues" evidence="1">
    <location>
        <begin position="167"/>
        <end position="211"/>
    </location>
</feature>
<feature type="region of interest" description="Disordered" evidence="1">
    <location>
        <begin position="167"/>
        <end position="220"/>
    </location>
</feature>
<name>A0A6G0Y804_APHCR</name>
<dbReference type="Proteomes" id="UP000478052">
    <property type="component" value="Unassembled WGS sequence"/>
</dbReference>
<evidence type="ECO:0008006" key="4">
    <source>
        <dbReference type="Google" id="ProtNLM"/>
    </source>
</evidence>
<comment type="caution">
    <text evidence="2">The sequence shown here is derived from an EMBL/GenBank/DDBJ whole genome shotgun (WGS) entry which is preliminary data.</text>
</comment>
<organism evidence="2 3">
    <name type="scientific">Aphis craccivora</name>
    <name type="common">Cowpea aphid</name>
    <dbReference type="NCBI Taxonomy" id="307492"/>
    <lineage>
        <taxon>Eukaryota</taxon>
        <taxon>Metazoa</taxon>
        <taxon>Ecdysozoa</taxon>
        <taxon>Arthropoda</taxon>
        <taxon>Hexapoda</taxon>
        <taxon>Insecta</taxon>
        <taxon>Pterygota</taxon>
        <taxon>Neoptera</taxon>
        <taxon>Paraneoptera</taxon>
        <taxon>Hemiptera</taxon>
        <taxon>Sternorrhyncha</taxon>
        <taxon>Aphidomorpha</taxon>
        <taxon>Aphidoidea</taxon>
        <taxon>Aphididae</taxon>
        <taxon>Aphidini</taxon>
        <taxon>Aphis</taxon>
        <taxon>Aphis</taxon>
    </lineage>
</organism>
<dbReference type="AlphaFoldDB" id="A0A6G0Y804"/>
<dbReference type="PANTHER" id="PTHR19446">
    <property type="entry name" value="REVERSE TRANSCRIPTASES"/>
    <property type="match status" value="1"/>
</dbReference>
<evidence type="ECO:0000313" key="2">
    <source>
        <dbReference type="EMBL" id="KAF0750712.1"/>
    </source>
</evidence>
<proteinExistence type="predicted"/>
<evidence type="ECO:0000256" key="1">
    <source>
        <dbReference type="SAM" id="MobiDB-lite"/>
    </source>
</evidence>
<sequence>MNPTNLNSTLEYDNMHNNMDIALIEIIGVDIFYCKSSSDRLKIQTATPESYRSLVHFLKEQDSQNHTYQLKEDKPTRVVIRNIHPPTSLELIKSELELRLFENTVIRDHTVDTLLIVYAVETHILPQTAPNQEIVLPNAPYAQATGDYSSTTEDATSTEKFHVEISQTIKSTNNNSNVKESHSLLENNHPSTLPPTSSQRTYAHATSNQSRDSNHPPPVLDFDKKMSSYTLFKSNHLKKTAHSGVDIIIKSTLSFSLLPNFSLDYLQSCTVSINLGLSAHFNVLYNFVNAKKYSILAPPSPTYWPTSPLKKPDILDIFISKVPSNLYCNQENILDLNSGTSSVLLTINVSPTICMTPPKLFYPSTDRIKFHILVDQEITLNVKLKTHEDIDNGVDKFTSIIQTAAWASQSKPTPTSTKFLLLPIHLRSLITDKRRARAGYQSSRLPSHKAMYNLLSNFLKKHLLKHKLDIFQQNLSNLSSSDGSLWRETNKLLKYKSSLPPLTKTDNSIAITDENKAETYRQHLSEIFKPHPDINNPDLTSKVTQYIDCPMPLHFPEKCFTPNKLKTAIQKYSIKKTPGFDLITAVVARCLPKKSILFLTYLFNAILRLSYFSLLWKFSNIVMIPKRDKPPDLTSSYRPISLLPFLVIVISKSGLDPQYPKLRKS</sequence>
<reference evidence="2 3" key="1">
    <citation type="submission" date="2019-08" db="EMBL/GenBank/DDBJ databases">
        <title>Whole genome of Aphis craccivora.</title>
        <authorList>
            <person name="Voronova N.V."/>
            <person name="Shulinski R.S."/>
            <person name="Bandarenka Y.V."/>
            <person name="Zhorov D.G."/>
            <person name="Warner D."/>
        </authorList>
    </citation>
    <scope>NUCLEOTIDE SEQUENCE [LARGE SCALE GENOMIC DNA]</scope>
    <source>
        <strain evidence="2">180601</strain>
        <tissue evidence="2">Whole Body</tissue>
    </source>
</reference>